<feature type="repeat" description="PPR" evidence="2">
    <location>
        <begin position="308"/>
        <end position="338"/>
    </location>
</feature>
<dbReference type="Gene3D" id="1.25.40.10">
    <property type="entry name" value="Tetratricopeptide repeat domain"/>
    <property type="match status" value="5"/>
</dbReference>
<dbReference type="AlphaFoldDB" id="A0A5P1ESC8"/>
<dbReference type="InterPro" id="IPR032867">
    <property type="entry name" value="DYW_dom"/>
</dbReference>
<evidence type="ECO:0000256" key="1">
    <source>
        <dbReference type="ARBA" id="ARBA00022737"/>
    </source>
</evidence>
<dbReference type="FunFam" id="1.25.40.10:FF:000348">
    <property type="entry name" value="Pentatricopeptide repeat-containing protein chloroplastic"/>
    <property type="match status" value="1"/>
</dbReference>
<dbReference type="InterPro" id="IPR046960">
    <property type="entry name" value="PPR_At4g14850-like_plant"/>
</dbReference>
<feature type="repeat" description="PPR" evidence="2">
    <location>
        <begin position="143"/>
        <end position="177"/>
    </location>
</feature>
<evidence type="ECO:0000256" key="2">
    <source>
        <dbReference type="PROSITE-ProRule" id="PRU00708"/>
    </source>
</evidence>
<dbReference type="GO" id="GO:0008270">
    <property type="term" value="F:zinc ion binding"/>
    <property type="evidence" value="ECO:0007669"/>
    <property type="project" value="InterPro"/>
</dbReference>
<accession>A0A5P1ESC8</accession>
<dbReference type="InterPro" id="IPR002885">
    <property type="entry name" value="PPR_rpt"/>
</dbReference>
<reference evidence="5" key="1">
    <citation type="journal article" date="2017" name="Nat. Commun.">
        <title>The asparagus genome sheds light on the origin and evolution of a young Y chromosome.</title>
        <authorList>
            <person name="Harkess A."/>
            <person name="Zhou J."/>
            <person name="Xu C."/>
            <person name="Bowers J.E."/>
            <person name="Van der Hulst R."/>
            <person name="Ayyampalayam S."/>
            <person name="Mercati F."/>
            <person name="Riccardi P."/>
            <person name="McKain M.R."/>
            <person name="Kakrana A."/>
            <person name="Tang H."/>
            <person name="Ray J."/>
            <person name="Groenendijk J."/>
            <person name="Arikit S."/>
            <person name="Mathioni S.M."/>
            <person name="Nakano M."/>
            <person name="Shan H."/>
            <person name="Telgmann-Rauber A."/>
            <person name="Kanno A."/>
            <person name="Yue Z."/>
            <person name="Chen H."/>
            <person name="Li W."/>
            <person name="Chen Y."/>
            <person name="Xu X."/>
            <person name="Zhang Y."/>
            <person name="Luo S."/>
            <person name="Chen H."/>
            <person name="Gao J."/>
            <person name="Mao Z."/>
            <person name="Pires J.C."/>
            <person name="Luo M."/>
            <person name="Kudrna D."/>
            <person name="Wing R.A."/>
            <person name="Meyers B.C."/>
            <person name="Yi K."/>
            <person name="Kong H."/>
            <person name="Lavrijsen P."/>
            <person name="Sunseri F."/>
            <person name="Falavigna A."/>
            <person name="Ye Y."/>
            <person name="Leebens-Mack J.H."/>
            <person name="Chen G."/>
        </authorList>
    </citation>
    <scope>NUCLEOTIDE SEQUENCE [LARGE SCALE GENOMIC DNA]</scope>
    <source>
        <strain evidence="5">cv. DH0086</strain>
    </source>
</reference>
<dbReference type="Pfam" id="PF20430">
    <property type="entry name" value="Eplus_motif"/>
    <property type="match status" value="1"/>
</dbReference>
<feature type="repeat" description="PPR" evidence="2">
    <location>
        <begin position="440"/>
        <end position="474"/>
    </location>
</feature>
<evidence type="ECO:0000259" key="3">
    <source>
        <dbReference type="Pfam" id="PF14432"/>
    </source>
</evidence>
<dbReference type="Pfam" id="PF20431">
    <property type="entry name" value="E_motif"/>
    <property type="match status" value="1"/>
</dbReference>
<sequence length="747" mass="83692">MTSSGFIKDTYAASRLLSFSTSSLFFSLDYSRQILYQIENPNGFSLNALMRACNQRNSPQSCLLLYKLIPRSDSFPDNYTYPIVMEACSLRLSAIEGRMVHTHVVKLSFDADVYAVNNLIRMYSACGRLEDARVVFDNSPVLDLVSWNTILASYVGIGDVEESTRLFGRMTEKNVIASNSMIALFGKTNLVDDARELFDEMPERDVVTWTAIITCYEQNGKFDEALEVFVRMHKEGILMDEVVMVSVLSACAQVASRVGELIHGLVTKIGVGTYVNLSNALINFYASCGNVDSAKLLFDLAMSGHYADQISCNSMIAGYSKCGLLLEAKDVFDKISSKDLVSWSTMISGYCKHDRFSEALSLFQEMQVGEIKPDATTLVSAVKACAHLFALEQGKWIHAYIKKHRFHVNVFLGTSLVDMYMKLGCVDTALEVFNELEEKGISTWNANIMGLAMNGLVNEAFEKFSEMEKFGVVPNEITFVGVLGACRHVGLVNEGRRYFNSMMHVYNIEPNIEHYGCMVDLFGRAGLLKEAEELIESMPMAPDVATWGALLGACKKHGDSEIGERVGRRLIELEPQHDGFHILLSNIYASNKKWDELRDVRGKMKQKGVIKVPGCSMIESDGIIHEFLAGDNSHPRMKEIEIMLEEIAIKLKAEGYVPNTSDVAFDIDEEEKESSVYRHSEKIAIAFGLISISTLVPIRIAKNLRICSDCHASAKIISKAFQREIVVRDRHRFHHFKDGVCSCQEYW</sequence>
<feature type="repeat" description="PPR" evidence="2">
    <location>
        <begin position="205"/>
        <end position="239"/>
    </location>
</feature>
<dbReference type="PROSITE" id="PS51375">
    <property type="entry name" value="PPR"/>
    <property type="match status" value="5"/>
</dbReference>
<dbReference type="InterPro" id="IPR046849">
    <property type="entry name" value="E2_motif"/>
</dbReference>
<dbReference type="FunFam" id="1.25.40.10:FF:000184">
    <property type="entry name" value="Pentatricopeptide repeat-containing protein, chloroplastic"/>
    <property type="match status" value="1"/>
</dbReference>
<evidence type="ECO:0000313" key="5">
    <source>
        <dbReference type="Proteomes" id="UP000243459"/>
    </source>
</evidence>
<dbReference type="Gramene" id="ONK67609">
    <property type="protein sequence ID" value="ONK67609"/>
    <property type="gene ID" value="A4U43_C05F1860"/>
</dbReference>
<dbReference type="PANTHER" id="PTHR47926">
    <property type="entry name" value="PENTATRICOPEPTIDE REPEAT-CONTAINING PROTEIN"/>
    <property type="match status" value="1"/>
</dbReference>
<dbReference type="Pfam" id="PF13041">
    <property type="entry name" value="PPR_2"/>
    <property type="match status" value="3"/>
</dbReference>
<keyword evidence="1" id="KW-0677">Repeat</keyword>
<name>A0A5P1ESC8_ASPOF</name>
<dbReference type="Proteomes" id="UP000243459">
    <property type="component" value="Chromosome 5"/>
</dbReference>
<dbReference type="Pfam" id="PF14432">
    <property type="entry name" value="DYW_deaminase"/>
    <property type="match status" value="1"/>
</dbReference>
<dbReference type="FunFam" id="1.25.40.10:FF:000417">
    <property type="entry name" value="Pentatricopeptide repeat-containing protein At4g38010"/>
    <property type="match status" value="1"/>
</dbReference>
<feature type="repeat" description="PPR" evidence="2">
    <location>
        <begin position="339"/>
        <end position="373"/>
    </location>
</feature>
<dbReference type="InterPro" id="IPR011990">
    <property type="entry name" value="TPR-like_helical_dom_sf"/>
</dbReference>
<dbReference type="GO" id="GO:0009451">
    <property type="term" value="P:RNA modification"/>
    <property type="evidence" value="ECO:0007669"/>
    <property type="project" value="InterPro"/>
</dbReference>
<dbReference type="PANTHER" id="PTHR47926:SF436">
    <property type="entry name" value="PENTATRICOPEPTIDE REPEAT-CONTAINING PROTEIN ELI1, CHLOROPLASTIC-LIKE ISOFORM X2"/>
    <property type="match status" value="1"/>
</dbReference>
<dbReference type="InterPro" id="IPR046848">
    <property type="entry name" value="E_motif"/>
</dbReference>
<protein>
    <recommendedName>
        <fullName evidence="3">DYW domain-containing protein</fullName>
    </recommendedName>
</protein>
<keyword evidence="5" id="KW-1185">Reference proteome</keyword>
<proteinExistence type="predicted"/>
<evidence type="ECO:0000313" key="4">
    <source>
        <dbReference type="EMBL" id="ONK67609.1"/>
    </source>
</evidence>
<dbReference type="Pfam" id="PF01535">
    <property type="entry name" value="PPR"/>
    <property type="match status" value="5"/>
</dbReference>
<feature type="domain" description="DYW" evidence="3">
    <location>
        <begin position="655"/>
        <end position="747"/>
    </location>
</feature>
<dbReference type="NCBIfam" id="TIGR00756">
    <property type="entry name" value="PPR"/>
    <property type="match status" value="7"/>
</dbReference>
<dbReference type="EMBL" id="CM007385">
    <property type="protein sequence ID" value="ONK67609.1"/>
    <property type="molecule type" value="Genomic_DNA"/>
</dbReference>
<dbReference type="GO" id="GO:0003723">
    <property type="term" value="F:RNA binding"/>
    <property type="evidence" value="ECO:0007669"/>
    <property type="project" value="InterPro"/>
</dbReference>
<gene>
    <name evidence="4" type="ORF">A4U43_C05F1860</name>
</gene>
<dbReference type="OMA" id="YAQHDRF"/>
<organism evidence="4 5">
    <name type="scientific">Asparagus officinalis</name>
    <name type="common">Garden asparagus</name>
    <dbReference type="NCBI Taxonomy" id="4686"/>
    <lineage>
        <taxon>Eukaryota</taxon>
        <taxon>Viridiplantae</taxon>
        <taxon>Streptophyta</taxon>
        <taxon>Embryophyta</taxon>
        <taxon>Tracheophyta</taxon>
        <taxon>Spermatophyta</taxon>
        <taxon>Magnoliopsida</taxon>
        <taxon>Liliopsida</taxon>
        <taxon>Asparagales</taxon>
        <taxon>Asparagaceae</taxon>
        <taxon>Asparagoideae</taxon>
        <taxon>Asparagus</taxon>
    </lineage>
</organism>